<dbReference type="AlphaFoldDB" id="A0AAV4M618"/>
<evidence type="ECO:0000313" key="2">
    <source>
        <dbReference type="EMBL" id="GIX67912.1"/>
    </source>
</evidence>
<evidence type="ECO:0000313" key="3">
    <source>
        <dbReference type="Proteomes" id="UP001054837"/>
    </source>
</evidence>
<protein>
    <submittedName>
        <fullName evidence="2">Uncharacterized protein</fullName>
    </submittedName>
</protein>
<keyword evidence="1" id="KW-1133">Transmembrane helix</keyword>
<sequence>MSMADDGVRGYALLVWRVCNGLLTITGKWLGWIWVTMVDDVESRNMVSRNVFCDDRAQTILCCLGWGYKIFMMPLYVTLTMFRM</sequence>
<name>A0AAV4M618_9ARAC</name>
<proteinExistence type="predicted"/>
<feature type="transmembrane region" description="Helical" evidence="1">
    <location>
        <begin position="57"/>
        <end position="79"/>
    </location>
</feature>
<evidence type="ECO:0000256" key="1">
    <source>
        <dbReference type="SAM" id="Phobius"/>
    </source>
</evidence>
<keyword evidence="3" id="KW-1185">Reference proteome</keyword>
<keyword evidence="1" id="KW-0472">Membrane</keyword>
<feature type="transmembrane region" description="Helical" evidence="1">
    <location>
        <begin position="12"/>
        <end position="37"/>
    </location>
</feature>
<dbReference type="Proteomes" id="UP001054837">
    <property type="component" value="Unassembled WGS sequence"/>
</dbReference>
<keyword evidence="1" id="KW-0812">Transmembrane</keyword>
<gene>
    <name evidence="2" type="ORF">CDAR_609641</name>
</gene>
<accession>A0AAV4M618</accession>
<comment type="caution">
    <text evidence="2">The sequence shown here is derived from an EMBL/GenBank/DDBJ whole genome shotgun (WGS) entry which is preliminary data.</text>
</comment>
<reference evidence="2 3" key="1">
    <citation type="submission" date="2021-06" db="EMBL/GenBank/DDBJ databases">
        <title>Caerostris darwini draft genome.</title>
        <authorList>
            <person name="Kono N."/>
            <person name="Arakawa K."/>
        </authorList>
    </citation>
    <scope>NUCLEOTIDE SEQUENCE [LARGE SCALE GENOMIC DNA]</scope>
</reference>
<dbReference type="EMBL" id="BPLQ01000136">
    <property type="protein sequence ID" value="GIX67912.1"/>
    <property type="molecule type" value="Genomic_DNA"/>
</dbReference>
<organism evidence="2 3">
    <name type="scientific">Caerostris darwini</name>
    <dbReference type="NCBI Taxonomy" id="1538125"/>
    <lineage>
        <taxon>Eukaryota</taxon>
        <taxon>Metazoa</taxon>
        <taxon>Ecdysozoa</taxon>
        <taxon>Arthropoda</taxon>
        <taxon>Chelicerata</taxon>
        <taxon>Arachnida</taxon>
        <taxon>Araneae</taxon>
        <taxon>Araneomorphae</taxon>
        <taxon>Entelegynae</taxon>
        <taxon>Araneoidea</taxon>
        <taxon>Araneidae</taxon>
        <taxon>Caerostris</taxon>
    </lineage>
</organism>